<dbReference type="WBParaSite" id="HCON_00034694-00001">
    <property type="protein sequence ID" value="HCON_00034694-00001"/>
    <property type="gene ID" value="HCON_00034694"/>
</dbReference>
<comment type="similarity">
    <text evidence="5">Belongs to the nematode receptor-like protein sra family.</text>
</comment>
<comment type="subcellular location">
    <subcellularLocation>
        <location evidence="1">Membrane</location>
        <topology evidence="1">Multi-pass membrane protein</topology>
    </subcellularLocation>
</comment>
<keyword evidence="4 6" id="KW-0472">Membrane</keyword>
<evidence type="ECO:0000313" key="7">
    <source>
        <dbReference type="Proteomes" id="UP000025227"/>
    </source>
</evidence>
<dbReference type="Proteomes" id="UP000025227">
    <property type="component" value="Unplaced"/>
</dbReference>
<dbReference type="OMA" id="PETHIFC"/>
<evidence type="ECO:0000256" key="6">
    <source>
        <dbReference type="SAM" id="Phobius"/>
    </source>
</evidence>
<feature type="transmembrane region" description="Helical" evidence="6">
    <location>
        <begin position="5"/>
        <end position="25"/>
    </location>
</feature>
<accession>A0A7I4Y228</accession>
<feature type="transmembrane region" description="Helical" evidence="6">
    <location>
        <begin position="80"/>
        <end position="103"/>
    </location>
</feature>
<proteinExistence type="inferred from homology"/>
<dbReference type="InterPro" id="IPR019408">
    <property type="entry name" value="7TM_GPCR_serpentine_rcpt_Srab"/>
</dbReference>
<dbReference type="GO" id="GO:0016020">
    <property type="term" value="C:membrane"/>
    <property type="evidence" value="ECO:0007669"/>
    <property type="project" value="UniProtKB-SubCell"/>
</dbReference>
<feature type="transmembrane region" description="Helical" evidence="6">
    <location>
        <begin position="123"/>
        <end position="147"/>
    </location>
</feature>
<dbReference type="OrthoDB" id="5816107at2759"/>
<dbReference type="PANTHER" id="PTHR31357:SF5">
    <property type="entry name" value="SERPENTINE RECEPTOR CLASS ALPHA-1-RELATED"/>
    <property type="match status" value="1"/>
</dbReference>
<dbReference type="GO" id="GO:0004984">
    <property type="term" value="F:olfactory receptor activity"/>
    <property type="evidence" value="ECO:0007669"/>
    <property type="project" value="TreeGrafter"/>
</dbReference>
<dbReference type="AlphaFoldDB" id="A0A7I4Y228"/>
<feature type="transmembrane region" description="Helical" evidence="6">
    <location>
        <begin position="209"/>
        <end position="233"/>
    </location>
</feature>
<evidence type="ECO:0000256" key="2">
    <source>
        <dbReference type="ARBA" id="ARBA00022692"/>
    </source>
</evidence>
<feature type="transmembrane region" description="Helical" evidence="6">
    <location>
        <begin position="174"/>
        <end position="197"/>
    </location>
</feature>
<evidence type="ECO:0000256" key="4">
    <source>
        <dbReference type="ARBA" id="ARBA00023136"/>
    </source>
</evidence>
<keyword evidence="3 6" id="KW-1133">Transmembrane helix</keyword>
<protein>
    <submittedName>
        <fullName evidence="8">G_PROTEIN_RECEP_F1_2 domain-containing protein</fullName>
    </submittedName>
</protein>
<keyword evidence="7" id="KW-1185">Reference proteome</keyword>
<evidence type="ECO:0000256" key="1">
    <source>
        <dbReference type="ARBA" id="ARBA00004141"/>
    </source>
</evidence>
<dbReference type="Pfam" id="PF10292">
    <property type="entry name" value="7TM_GPCR_Srab"/>
    <property type="match status" value="1"/>
</dbReference>
<evidence type="ECO:0000256" key="5">
    <source>
        <dbReference type="ARBA" id="ARBA00037994"/>
    </source>
</evidence>
<dbReference type="PANTHER" id="PTHR31357">
    <property type="entry name" value="SERPENTINE RECEPTOR CLASS ALPHA-10"/>
    <property type="match status" value="1"/>
</dbReference>
<name>A0A7I4Y228_HAECO</name>
<dbReference type="Gene3D" id="1.20.1070.10">
    <property type="entry name" value="Rhodopsin 7-helix transmembrane proteins"/>
    <property type="match status" value="1"/>
</dbReference>
<dbReference type="InterPro" id="IPR051080">
    <property type="entry name" value="Nematode_rcpt-like_serp_alpha"/>
</dbReference>
<reference evidence="8" key="1">
    <citation type="submission" date="2020-12" db="UniProtKB">
        <authorList>
            <consortium name="WormBaseParasite"/>
        </authorList>
    </citation>
    <scope>IDENTIFICATION</scope>
    <source>
        <strain evidence="8">MHco3</strain>
    </source>
</reference>
<evidence type="ECO:0000256" key="3">
    <source>
        <dbReference type="ARBA" id="ARBA00022989"/>
    </source>
</evidence>
<evidence type="ECO:0000313" key="8">
    <source>
        <dbReference type="WBParaSite" id="HCON_00034694-00001"/>
    </source>
</evidence>
<dbReference type="SUPFAM" id="SSF81321">
    <property type="entry name" value="Family A G protein-coupled receptor-like"/>
    <property type="match status" value="1"/>
</dbReference>
<organism evidence="7 8">
    <name type="scientific">Haemonchus contortus</name>
    <name type="common">Barber pole worm</name>
    <dbReference type="NCBI Taxonomy" id="6289"/>
    <lineage>
        <taxon>Eukaryota</taxon>
        <taxon>Metazoa</taxon>
        <taxon>Ecdysozoa</taxon>
        <taxon>Nematoda</taxon>
        <taxon>Chromadorea</taxon>
        <taxon>Rhabditida</taxon>
        <taxon>Rhabditina</taxon>
        <taxon>Rhabditomorpha</taxon>
        <taxon>Strongyloidea</taxon>
        <taxon>Trichostrongylidae</taxon>
        <taxon>Haemonchus</taxon>
    </lineage>
</organism>
<sequence>MLYLYIAHSFLIIITLTIHLAYYFFTDPCTFSIPSAVCSGLHFPAVCCMLSFVILQFFMVVERSVALWKRLHYESYGPKLAVTLVLLSVILPPTTVILAMGGLHSPETHIFCGFADGDSGHNLIGFTSAMGGINLITLIIATILLFLNRLLSQRKSFDLNSSYQLREGATIIRIILPLTSFQTTFCAVYFGCILAFLSFEDVVDKVTYLILNAATYIIPYYTVVSPILMWFTIRWSQQLKQSRLKNIVNQTSNDYFNAQKKMWQ</sequence>
<keyword evidence="2 6" id="KW-0812">Transmembrane</keyword>
<feature type="transmembrane region" description="Helical" evidence="6">
    <location>
        <begin position="31"/>
        <end position="59"/>
    </location>
</feature>